<feature type="region of interest" description="Disordered" evidence="1">
    <location>
        <begin position="342"/>
        <end position="370"/>
    </location>
</feature>
<organism evidence="2 3">
    <name type="scientific">Plakobranchus ocellatus</name>
    <dbReference type="NCBI Taxonomy" id="259542"/>
    <lineage>
        <taxon>Eukaryota</taxon>
        <taxon>Metazoa</taxon>
        <taxon>Spiralia</taxon>
        <taxon>Lophotrochozoa</taxon>
        <taxon>Mollusca</taxon>
        <taxon>Gastropoda</taxon>
        <taxon>Heterobranchia</taxon>
        <taxon>Euthyneura</taxon>
        <taxon>Panpulmonata</taxon>
        <taxon>Sacoglossa</taxon>
        <taxon>Placobranchoidea</taxon>
        <taxon>Plakobranchidae</taxon>
        <taxon>Plakobranchus</taxon>
    </lineage>
</organism>
<proteinExistence type="predicted"/>
<comment type="caution">
    <text evidence="2">The sequence shown here is derived from an EMBL/GenBank/DDBJ whole genome shotgun (WGS) entry which is preliminary data.</text>
</comment>
<name>A0AAV4B0E4_9GAST</name>
<keyword evidence="3" id="KW-1185">Reference proteome</keyword>
<dbReference type="EMBL" id="BLXT01004371">
    <property type="protein sequence ID" value="GFO12144.1"/>
    <property type="molecule type" value="Genomic_DNA"/>
</dbReference>
<feature type="compositionally biased region" description="Basic and acidic residues" evidence="1">
    <location>
        <begin position="236"/>
        <end position="249"/>
    </location>
</feature>
<feature type="compositionally biased region" description="Basic and acidic residues" evidence="1">
    <location>
        <begin position="221"/>
        <end position="230"/>
    </location>
</feature>
<dbReference type="AlphaFoldDB" id="A0AAV4B0E4"/>
<reference evidence="2 3" key="1">
    <citation type="journal article" date="2021" name="Elife">
        <title>Chloroplast acquisition without the gene transfer in kleptoplastic sea slugs, Plakobranchus ocellatus.</title>
        <authorList>
            <person name="Maeda T."/>
            <person name="Takahashi S."/>
            <person name="Yoshida T."/>
            <person name="Shimamura S."/>
            <person name="Takaki Y."/>
            <person name="Nagai Y."/>
            <person name="Toyoda A."/>
            <person name="Suzuki Y."/>
            <person name="Arimoto A."/>
            <person name="Ishii H."/>
            <person name="Satoh N."/>
            <person name="Nishiyama T."/>
            <person name="Hasebe M."/>
            <person name="Maruyama T."/>
            <person name="Minagawa J."/>
            <person name="Obokata J."/>
            <person name="Shigenobu S."/>
        </authorList>
    </citation>
    <scope>NUCLEOTIDE SEQUENCE [LARGE SCALE GENOMIC DNA]</scope>
</reference>
<accession>A0AAV4B0E4</accession>
<gene>
    <name evidence="2" type="ORF">PoB_003864900</name>
</gene>
<sequence length="421" mass="47359">MKVEEFPLKFIKFCQDHQQSTNLSQMVKMELKRYEEETSKTGSRRNRAENPLNEIGCHSADNRNDLRTQRNIRDPSREPDNSQETSNNSSSFFIKSSDLSDLSSKGRPALKEHTIEHLKEYDLTQPQTACVEQPAQQLNVQSAHTQQLEACVEPCKQQLGVQGAHMVPCAEPSKQHLGVQVAHILPYGIDEQNRTITGQHTFKMAFSKFSGIQCEDDLQRVQGEDERDGRGNNSDKTQKPDLESDCKGSDLFEQTYKKLPYENEDPVPEKERVTYFNLTPCDVLGMSPNLSSSGETKTMNSTEGLSVSAVNTEMVSNEDMTSQSQHSLNISSADSGNALEVKNMSSTESDSCPDHFSDSSLGEQSEESIDEIQTQLEPMGDEENVVNHGVVRTFIMALSTTFRRVINYVFPLFRWPEGQEL</sequence>
<evidence type="ECO:0000313" key="2">
    <source>
        <dbReference type="EMBL" id="GFO12144.1"/>
    </source>
</evidence>
<protein>
    <submittedName>
        <fullName evidence="2">Uncharacterized protein</fullName>
    </submittedName>
</protein>
<feature type="region of interest" description="Disordered" evidence="1">
    <location>
        <begin position="221"/>
        <end position="249"/>
    </location>
</feature>
<feature type="compositionally biased region" description="Low complexity" evidence="1">
    <location>
        <begin position="86"/>
        <end position="105"/>
    </location>
</feature>
<dbReference type="Proteomes" id="UP000735302">
    <property type="component" value="Unassembled WGS sequence"/>
</dbReference>
<feature type="region of interest" description="Disordered" evidence="1">
    <location>
        <begin position="33"/>
        <end position="106"/>
    </location>
</feature>
<evidence type="ECO:0000313" key="3">
    <source>
        <dbReference type="Proteomes" id="UP000735302"/>
    </source>
</evidence>
<evidence type="ECO:0000256" key="1">
    <source>
        <dbReference type="SAM" id="MobiDB-lite"/>
    </source>
</evidence>
<feature type="compositionally biased region" description="Basic and acidic residues" evidence="1">
    <location>
        <begin position="60"/>
        <end position="80"/>
    </location>
</feature>